<name>A0ABU1ZWS0_9CORY</name>
<gene>
    <name evidence="1" type="ORF">J2S39_000044</name>
</gene>
<evidence type="ECO:0000313" key="1">
    <source>
        <dbReference type="EMBL" id="MDR7328368.1"/>
    </source>
</evidence>
<dbReference type="Proteomes" id="UP001180840">
    <property type="component" value="Unassembled WGS sequence"/>
</dbReference>
<organism evidence="1 2">
    <name type="scientific">Corynebacterium guangdongense</name>
    <dbReference type="NCBI Taxonomy" id="1783348"/>
    <lineage>
        <taxon>Bacteria</taxon>
        <taxon>Bacillati</taxon>
        <taxon>Actinomycetota</taxon>
        <taxon>Actinomycetes</taxon>
        <taxon>Mycobacteriales</taxon>
        <taxon>Corynebacteriaceae</taxon>
        <taxon>Corynebacterium</taxon>
    </lineage>
</organism>
<proteinExistence type="predicted"/>
<protein>
    <recommendedName>
        <fullName evidence="3">Secreted protein</fullName>
    </recommendedName>
</protein>
<reference evidence="1" key="1">
    <citation type="submission" date="2023-07" db="EMBL/GenBank/DDBJ databases">
        <title>Sequencing the genomes of 1000 actinobacteria strains.</title>
        <authorList>
            <person name="Klenk H.-P."/>
        </authorList>
    </citation>
    <scope>NUCLEOTIDE SEQUENCE</scope>
    <source>
        <strain evidence="1">DSM 107476</strain>
    </source>
</reference>
<sequence>MSKHTTTTYYGNHEPYITPEPRKPWGRRLLVALGVVAAGTAVIEAAPPLEFNTARTRATDAVVDFLTGSEPHEEGTFKFATPESPVTLQVGDSLIVPCSDTDPASSSCMVLTLMETPSLMTCENGTGDQTPHAVLNFFVTMPDDADPDFPGPFREERWSTAAARDPLGAADRTEEPCLDCDGDDSYLNLATLSPGAWASGNVWLPMPEEPTYVRNGEPGQPIFSVLVRDTQDI</sequence>
<evidence type="ECO:0008006" key="3">
    <source>
        <dbReference type="Google" id="ProtNLM"/>
    </source>
</evidence>
<accession>A0ABU1ZWS0</accession>
<dbReference type="EMBL" id="JAVDXZ010000001">
    <property type="protein sequence ID" value="MDR7328368.1"/>
    <property type="molecule type" value="Genomic_DNA"/>
</dbReference>
<comment type="caution">
    <text evidence="1">The sequence shown here is derived from an EMBL/GenBank/DDBJ whole genome shotgun (WGS) entry which is preliminary data.</text>
</comment>
<evidence type="ECO:0000313" key="2">
    <source>
        <dbReference type="Proteomes" id="UP001180840"/>
    </source>
</evidence>
<keyword evidence="2" id="KW-1185">Reference proteome</keyword>
<dbReference type="RefSeq" id="WP_290197108.1">
    <property type="nucleotide sequence ID" value="NZ_CP047654.1"/>
</dbReference>